<organism evidence="2 3">
    <name type="scientific">Sulfurovum lithotrophicum</name>
    <dbReference type="NCBI Taxonomy" id="206403"/>
    <lineage>
        <taxon>Bacteria</taxon>
        <taxon>Pseudomonadati</taxon>
        <taxon>Campylobacterota</taxon>
        <taxon>Epsilonproteobacteria</taxon>
        <taxon>Campylobacterales</taxon>
        <taxon>Sulfurovaceae</taxon>
        <taxon>Sulfurovum</taxon>
    </lineage>
</organism>
<accession>A0A7U4RQJ5</accession>
<reference evidence="2 3" key="1">
    <citation type="submission" date="2015-04" db="EMBL/GenBank/DDBJ databases">
        <title>Complete genome sequence of Sulfurovum lithotrophicum ATCC BAA-797T.</title>
        <authorList>
            <person name="Ahn J."/>
            <person name="Park G."/>
            <person name="Jeon W."/>
            <person name="Jang Y."/>
            <person name="Jang M."/>
            <person name="Lee H."/>
            <person name="Lee H."/>
        </authorList>
    </citation>
    <scope>NUCLEOTIDE SEQUENCE [LARGE SCALE GENOMIC DNA]</scope>
    <source>
        <strain evidence="3">ATCC BAA-797 / 42BKT</strain>
    </source>
</reference>
<evidence type="ECO:0000313" key="3">
    <source>
        <dbReference type="Proteomes" id="UP000034444"/>
    </source>
</evidence>
<proteinExistence type="predicted"/>
<feature type="transmembrane region" description="Helical" evidence="1">
    <location>
        <begin position="6"/>
        <end position="23"/>
    </location>
</feature>
<reference evidence="3" key="2">
    <citation type="journal article" date="2017" name="Stand. Genomic Sci.">
        <title>Complete genome sequence of the sulfur-oxidizing chemolithoautotrophic Sulfurovum lithotrophicum 42BKTT.</title>
        <authorList>
            <person name="Jeon W."/>
            <person name="Priscilla L."/>
            <person name="Park G."/>
            <person name="Lee H."/>
            <person name="Lee N."/>
            <person name="Lee D."/>
            <person name="Kwon H."/>
            <person name="Ahn I."/>
            <person name="Lee C."/>
            <person name="Lee H."/>
            <person name="Ahn J."/>
        </authorList>
    </citation>
    <scope>NUCLEOTIDE SEQUENCE [LARGE SCALE GENOMIC DNA]</scope>
    <source>
        <strain evidence="3">ATCC BAA-797 / 42BKT</strain>
    </source>
</reference>
<gene>
    <name evidence="2" type="ORF">YH65_04580</name>
</gene>
<keyword evidence="1" id="KW-0472">Membrane</keyword>
<evidence type="ECO:0000313" key="2">
    <source>
        <dbReference type="EMBL" id="AKF24741.1"/>
    </source>
</evidence>
<keyword evidence="1" id="KW-1133">Transmembrane helix</keyword>
<name>A0A7U4RQJ5_9BACT</name>
<sequence length="92" mass="11141">MKWNKEAVVIVGIIFFVSYIYNLESDSKMSHQIETQQLNTCRARKQDHCDLIELFHNTCFKTSYRSYMRAKHFYTKEYEDCLQKKIDAFLKE</sequence>
<dbReference type="KEGG" id="slh:YH65_04580"/>
<dbReference type="EMBL" id="CP011308">
    <property type="protein sequence ID" value="AKF24741.1"/>
    <property type="molecule type" value="Genomic_DNA"/>
</dbReference>
<protein>
    <submittedName>
        <fullName evidence="2">Uncharacterized protein</fullName>
    </submittedName>
</protein>
<keyword evidence="3" id="KW-1185">Reference proteome</keyword>
<keyword evidence="1" id="KW-0812">Transmembrane</keyword>
<dbReference type="AlphaFoldDB" id="A0A7U4RQJ5"/>
<dbReference type="Proteomes" id="UP000034444">
    <property type="component" value="Chromosome"/>
</dbReference>
<evidence type="ECO:0000256" key="1">
    <source>
        <dbReference type="SAM" id="Phobius"/>
    </source>
</evidence>